<sequence>MATLMTAGGAGCEWAKMLPEVQRLLNNSETKVTGKTPLEKLHGYRPRFEQGVLLALSATKDDWSPPKELHAQVRENMELENTRRKTAYDIHRHDNKHNTVGEIVVIRPAPNCTGESTKMQDKYREPLVVTVVLSSDVNRVTELNTTKGSRFATTAHVSQLKSWKLPADDKVEGDQGEPETELPSDHEEERELGDLRSELTNDEGLLPPDSRLPAAPGASIPDDRRSQRVVHKPAWMRDYTW</sequence>
<evidence type="ECO:0000313" key="2">
    <source>
        <dbReference type="EMBL" id="KAF0713248.1"/>
    </source>
</evidence>
<keyword evidence="3" id="KW-1185">Reference proteome</keyword>
<dbReference type="Proteomes" id="UP000478052">
    <property type="component" value="Unassembled WGS sequence"/>
</dbReference>
<organism evidence="2 3">
    <name type="scientific">Aphis craccivora</name>
    <name type="common">Cowpea aphid</name>
    <dbReference type="NCBI Taxonomy" id="307492"/>
    <lineage>
        <taxon>Eukaryota</taxon>
        <taxon>Metazoa</taxon>
        <taxon>Ecdysozoa</taxon>
        <taxon>Arthropoda</taxon>
        <taxon>Hexapoda</taxon>
        <taxon>Insecta</taxon>
        <taxon>Pterygota</taxon>
        <taxon>Neoptera</taxon>
        <taxon>Paraneoptera</taxon>
        <taxon>Hemiptera</taxon>
        <taxon>Sternorrhyncha</taxon>
        <taxon>Aphidomorpha</taxon>
        <taxon>Aphidoidea</taxon>
        <taxon>Aphididae</taxon>
        <taxon>Aphidini</taxon>
        <taxon>Aphis</taxon>
        <taxon>Aphis</taxon>
    </lineage>
</organism>
<gene>
    <name evidence="2" type="ORF">FWK35_00029682</name>
</gene>
<comment type="caution">
    <text evidence="2">The sequence shown here is derived from an EMBL/GenBank/DDBJ whole genome shotgun (WGS) entry which is preliminary data.</text>
</comment>
<feature type="region of interest" description="Disordered" evidence="1">
    <location>
        <begin position="164"/>
        <end position="232"/>
    </location>
</feature>
<accession>A0A6G0VZ33</accession>
<dbReference type="EMBL" id="VUJU01010732">
    <property type="protein sequence ID" value="KAF0713248.1"/>
    <property type="molecule type" value="Genomic_DNA"/>
</dbReference>
<reference evidence="2 3" key="1">
    <citation type="submission" date="2019-08" db="EMBL/GenBank/DDBJ databases">
        <title>Whole genome of Aphis craccivora.</title>
        <authorList>
            <person name="Voronova N.V."/>
            <person name="Shulinski R.S."/>
            <person name="Bandarenka Y.V."/>
            <person name="Zhorov D.G."/>
            <person name="Warner D."/>
        </authorList>
    </citation>
    <scope>NUCLEOTIDE SEQUENCE [LARGE SCALE GENOMIC DNA]</scope>
    <source>
        <strain evidence="2">180601</strain>
        <tissue evidence="2">Whole Body</tissue>
    </source>
</reference>
<dbReference type="AlphaFoldDB" id="A0A6G0VZ33"/>
<proteinExistence type="predicted"/>
<feature type="compositionally biased region" description="Basic and acidic residues" evidence="1">
    <location>
        <begin position="183"/>
        <end position="199"/>
    </location>
</feature>
<dbReference type="OrthoDB" id="115435at2759"/>
<name>A0A6G0VZ33_APHCR</name>
<protein>
    <submittedName>
        <fullName evidence="2">Zinc finger MYM-type protein 1-like</fullName>
    </submittedName>
</protein>
<evidence type="ECO:0000313" key="3">
    <source>
        <dbReference type="Proteomes" id="UP000478052"/>
    </source>
</evidence>
<evidence type="ECO:0000256" key="1">
    <source>
        <dbReference type="SAM" id="MobiDB-lite"/>
    </source>
</evidence>